<evidence type="ECO:0000313" key="1">
    <source>
        <dbReference type="EMBL" id="HEM66009.1"/>
    </source>
</evidence>
<organism evidence="1">
    <name type="scientific">Ignisphaera aggregans</name>
    <dbReference type="NCBI Taxonomy" id="334771"/>
    <lineage>
        <taxon>Archaea</taxon>
        <taxon>Thermoproteota</taxon>
        <taxon>Thermoprotei</taxon>
        <taxon>Desulfurococcales</taxon>
        <taxon>Desulfurococcaceae</taxon>
        <taxon>Ignisphaera</taxon>
    </lineage>
</organism>
<name>A0A7J2U0F2_9CREN</name>
<proteinExistence type="predicted"/>
<gene>
    <name evidence="1" type="ORF">ENO26_00255</name>
</gene>
<dbReference type="AlphaFoldDB" id="A0A7J2U0F2"/>
<reference evidence="1" key="1">
    <citation type="journal article" date="2020" name="mSystems">
        <title>Genome- and Community-Level Interaction Insights into Carbon Utilization and Element Cycling Functions of Hydrothermarchaeota in Hydrothermal Sediment.</title>
        <authorList>
            <person name="Zhou Z."/>
            <person name="Liu Y."/>
            <person name="Xu W."/>
            <person name="Pan J."/>
            <person name="Luo Z.H."/>
            <person name="Li M."/>
        </authorList>
    </citation>
    <scope>NUCLEOTIDE SEQUENCE [LARGE SCALE GENOMIC DNA]</scope>
    <source>
        <strain evidence="1">SpSt-125</strain>
    </source>
</reference>
<dbReference type="EMBL" id="DSEU01000001">
    <property type="protein sequence ID" value="HEM66009.1"/>
    <property type="molecule type" value="Genomic_DNA"/>
</dbReference>
<sequence>MQVKVKIAGFRGFPKPLAINIQLNEEERKVVDVVIKEVFKRLNITIEEDEVLIICNDKMLYLDDEIPTSCEEIELYPLARGGSTFM</sequence>
<accession>A0A7J2U0F2</accession>
<protein>
    <recommendedName>
        <fullName evidence="2">MoaD/ThiS family protein</fullName>
    </recommendedName>
</protein>
<evidence type="ECO:0008006" key="2">
    <source>
        <dbReference type="Google" id="ProtNLM"/>
    </source>
</evidence>
<comment type="caution">
    <text evidence="1">The sequence shown here is derived from an EMBL/GenBank/DDBJ whole genome shotgun (WGS) entry which is preliminary data.</text>
</comment>